<keyword evidence="1 3" id="KW-0378">Hydrolase</keyword>
<feature type="domain" description="Serine hydrolase" evidence="2">
    <location>
        <begin position="27"/>
        <end position="106"/>
    </location>
</feature>
<dbReference type="GO" id="GO:0005634">
    <property type="term" value="C:nucleus"/>
    <property type="evidence" value="ECO:0007669"/>
    <property type="project" value="TreeGrafter"/>
</dbReference>
<dbReference type="PANTHER" id="PTHR48070">
    <property type="entry name" value="ESTERASE OVCA2"/>
    <property type="match status" value="1"/>
</dbReference>
<dbReference type="OMA" id="ILCLHPW"/>
<feature type="domain" description="Serine hydrolase" evidence="2">
    <location>
        <begin position="199"/>
        <end position="256"/>
    </location>
</feature>
<proteinExistence type="predicted"/>
<evidence type="ECO:0000256" key="1">
    <source>
        <dbReference type="ARBA" id="ARBA00022801"/>
    </source>
</evidence>
<dbReference type="HOGENOM" id="CLU_051938_4_1_1"/>
<dbReference type="Pfam" id="PF03959">
    <property type="entry name" value="FSH1"/>
    <property type="match status" value="2"/>
</dbReference>
<dbReference type="Proteomes" id="UP000016922">
    <property type="component" value="Unassembled WGS sequence"/>
</dbReference>
<dbReference type="AlphaFoldDB" id="S3E034"/>
<dbReference type="InterPro" id="IPR029058">
    <property type="entry name" value="AB_hydrolase_fold"/>
</dbReference>
<evidence type="ECO:0000259" key="2">
    <source>
        <dbReference type="Pfam" id="PF03959"/>
    </source>
</evidence>
<dbReference type="Gene3D" id="3.40.50.1820">
    <property type="entry name" value="alpha/beta hydrolase"/>
    <property type="match status" value="1"/>
</dbReference>
<organism evidence="3 4">
    <name type="scientific">Glarea lozoyensis (strain ATCC 20868 / MF5171)</name>
    <dbReference type="NCBI Taxonomy" id="1116229"/>
    <lineage>
        <taxon>Eukaryota</taxon>
        <taxon>Fungi</taxon>
        <taxon>Dikarya</taxon>
        <taxon>Ascomycota</taxon>
        <taxon>Pezizomycotina</taxon>
        <taxon>Leotiomycetes</taxon>
        <taxon>Helotiales</taxon>
        <taxon>Helotiaceae</taxon>
        <taxon>Glarea</taxon>
    </lineage>
</organism>
<protein>
    <submittedName>
        <fullName evidence="3">Alpha/beta-Hydrolase</fullName>
    </submittedName>
</protein>
<dbReference type="PANTHER" id="PTHR48070:SF4">
    <property type="entry name" value="ESTERASE ALNB"/>
    <property type="match status" value="1"/>
</dbReference>
<gene>
    <name evidence="3" type="ORF">GLAREA_11990</name>
</gene>
<dbReference type="GO" id="GO:0016787">
    <property type="term" value="F:hydrolase activity"/>
    <property type="evidence" value="ECO:0007669"/>
    <property type="project" value="UniProtKB-KW"/>
</dbReference>
<evidence type="ECO:0000313" key="4">
    <source>
        <dbReference type="Proteomes" id="UP000016922"/>
    </source>
</evidence>
<dbReference type="GeneID" id="19471031"/>
<dbReference type="EMBL" id="KE145360">
    <property type="protein sequence ID" value="EPE31908.1"/>
    <property type="molecule type" value="Genomic_DNA"/>
</dbReference>
<reference evidence="3 4" key="1">
    <citation type="journal article" date="2013" name="BMC Genomics">
        <title>Genomics-driven discovery of the pneumocandin biosynthetic gene cluster in the fungus Glarea lozoyensis.</title>
        <authorList>
            <person name="Chen L."/>
            <person name="Yue Q."/>
            <person name="Zhang X."/>
            <person name="Xiang M."/>
            <person name="Wang C."/>
            <person name="Li S."/>
            <person name="Che Y."/>
            <person name="Ortiz-Lopez F.J."/>
            <person name="Bills G.F."/>
            <person name="Liu X."/>
            <person name="An Z."/>
        </authorList>
    </citation>
    <scope>NUCLEOTIDE SEQUENCE [LARGE SCALE GENOMIC DNA]</scope>
    <source>
        <strain evidence="4">ATCC 20868 / MF5171</strain>
    </source>
</reference>
<dbReference type="RefSeq" id="XP_008080963.1">
    <property type="nucleotide sequence ID" value="XM_008082772.1"/>
</dbReference>
<dbReference type="GO" id="GO:0005737">
    <property type="term" value="C:cytoplasm"/>
    <property type="evidence" value="ECO:0007669"/>
    <property type="project" value="TreeGrafter"/>
</dbReference>
<dbReference type="eggNOG" id="KOG2551">
    <property type="taxonomic scope" value="Eukaryota"/>
</dbReference>
<dbReference type="KEGG" id="glz:GLAREA_11990"/>
<dbReference type="InterPro" id="IPR050593">
    <property type="entry name" value="LovG"/>
</dbReference>
<accession>S3E034</accession>
<dbReference type="OrthoDB" id="2094269at2759"/>
<name>S3E034_GLAL2</name>
<evidence type="ECO:0000313" key="3">
    <source>
        <dbReference type="EMBL" id="EPE31908.1"/>
    </source>
</evidence>
<dbReference type="InterPro" id="IPR005645">
    <property type="entry name" value="FSH-like_dom"/>
</dbReference>
<keyword evidence="4" id="KW-1185">Reference proteome</keyword>
<dbReference type="GO" id="GO:0019748">
    <property type="term" value="P:secondary metabolic process"/>
    <property type="evidence" value="ECO:0007669"/>
    <property type="project" value="TreeGrafter"/>
</dbReference>
<dbReference type="SUPFAM" id="SSF53474">
    <property type="entry name" value="alpha/beta-Hydrolases"/>
    <property type="match status" value="1"/>
</dbReference>
<sequence>MVLTSIAHAGLENLSQGPYFRWNVELTSAEIEEAESYIHAVISDEGPFDGVMGFSQGSSLLASILLKHEIEHPKQAPPFRFAILFSCFLVISSDPTFAQKYYEIGEKEHIETVLAGLQVGDSPQDIDGTIGNDVKEGQKGKKEVKAPTHKIELISRSKRAALVGEIVDAVASSVRTSARFHNEVSHVPTDTNGGLESFPRVYHPAIMSERIQIPTVHIVGRNDPFLKQTVIAKKLWEKKRMRYVEHSGGHDTPRTEFDVRAAVASARWAIQQSEIFQSRWYSH</sequence>